<comment type="catalytic activity">
    <reaction evidence="1">
        <text>a 4-O-methyl-thymidine in DNA + L-cysteinyl-[protein] = a thymidine in DNA + S-methyl-L-cysteinyl-[protein]</text>
        <dbReference type="Rhea" id="RHEA:53428"/>
        <dbReference type="Rhea" id="RHEA-COMP:10131"/>
        <dbReference type="Rhea" id="RHEA-COMP:10132"/>
        <dbReference type="Rhea" id="RHEA-COMP:13555"/>
        <dbReference type="Rhea" id="RHEA-COMP:13556"/>
        <dbReference type="ChEBI" id="CHEBI:29950"/>
        <dbReference type="ChEBI" id="CHEBI:82612"/>
        <dbReference type="ChEBI" id="CHEBI:137386"/>
        <dbReference type="ChEBI" id="CHEBI:137387"/>
        <dbReference type="EC" id="2.1.1.63"/>
    </reaction>
</comment>
<dbReference type="SUPFAM" id="SSF46689">
    <property type="entry name" value="Homeodomain-like"/>
    <property type="match status" value="1"/>
</dbReference>
<dbReference type="InterPro" id="IPR036217">
    <property type="entry name" value="MethylDNA_cys_MeTrfase_DNAb"/>
</dbReference>
<evidence type="ECO:0000256" key="5">
    <source>
        <dbReference type="ARBA" id="ARBA00022763"/>
    </source>
</evidence>
<dbReference type="PROSITE" id="PS00041">
    <property type="entry name" value="HTH_ARAC_FAMILY_1"/>
    <property type="match status" value="1"/>
</dbReference>
<dbReference type="Pfam" id="PF02805">
    <property type="entry name" value="Ada_Zn_binding"/>
    <property type="match status" value="1"/>
</dbReference>
<keyword evidence="5" id="KW-0227">DNA damage</keyword>
<evidence type="ECO:0000256" key="8">
    <source>
        <dbReference type="ARBA" id="ARBA00023125"/>
    </source>
</evidence>
<dbReference type="InterPro" id="IPR035451">
    <property type="entry name" value="Ada-like_dom_sf"/>
</dbReference>
<dbReference type="GO" id="GO:0032259">
    <property type="term" value="P:methylation"/>
    <property type="evidence" value="ECO:0007669"/>
    <property type="project" value="UniProtKB-KW"/>
</dbReference>
<evidence type="ECO:0000256" key="3">
    <source>
        <dbReference type="ARBA" id="ARBA00022679"/>
    </source>
</evidence>
<keyword evidence="2 16" id="KW-0489">Methyltransferase</keyword>
<dbReference type="GO" id="GO:0008270">
    <property type="term" value="F:zinc ion binding"/>
    <property type="evidence" value="ECO:0007669"/>
    <property type="project" value="InterPro"/>
</dbReference>
<keyword evidence="6 14" id="KW-0862">Zinc</keyword>
<name>A0A1H9GA28_9GAMM</name>
<dbReference type="GO" id="GO:0003700">
    <property type="term" value="F:DNA-binding transcription factor activity"/>
    <property type="evidence" value="ECO:0007669"/>
    <property type="project" value="InterPro"/>
</dbReference>
<keyword evidence="7" id="KW-0805">Transcription regulation</keyword>
<dbReference type="SUPFAM" id="SSF53155">
    <property type="entry name" value="Methylated DNA-protein cysteine methyltransferase domain"/>
    <property type="match status" value="1"/>
</dbReference>
<keyword evidence="10" id="KW-0804">Transcription</keyword>
<evidence type="ECO:0000256" key="9">
    <source>
        <dbReference type="ARBA" id="ARBA00023159"/>
    </source>
</evidence>
<dbReference type="PROSITE" id="PS01124">
    <property type="entry name" value="HTH_ARAC_FAMILY_2"/>
    <property type="match status" value="1"/>
</dbReference>
<feature type="binding site" evidence="14">
    <location>
        <position position="38"/>
    </location>
    <ligand>
        <name>Zn(2+)</name>
        <dbReference type="ChEBI" id="CHEBI:29105"/>
    </ligand>
</feature>
<dbReference type="NCBIfam" id="NF011964">
    <property type="entry name" value="PRK15435.1"/>
    <property type="match status" value="1"/>
</dbReference>
<evidence type="ECO:0000256" key="10">
    <source>
        <dbReference type="ARBA" id="ARBA00023163"/>
    </source>
</evidence>
<dbReference type="CDD" id="cd06445">
    <property type="entry name" value="ATase"/>
    <property type="match status" value="1"/>
</dbReference>
<dbReference type="InterPro" id="IPR036631">
    <property type="entry name" value="MGMT_N_sf"/>
</dbReference>
<evidence type="ECO:0000256" key="11">
    <source>
        <dbReference type="ARBA" id="ARBA00023204"/>
    </source>
</evidence>
<organism evidence="16 17">
    <name type="scientific">Rosenbergiella nectarea</name>
    <dbReference type="NCBI Taxonomy" id="988801"/>
    <lineage>
        <taxon>Bacteria</taxon>
        <taxon>Pseudomonadati</taxon>
        <taxon>Pseudomonadota</taxon>
        <taxon>Gammaproteobacteria</taxon>
        <taxon>Enterobacterales</taxon>
        <taxon>Erwiniaceae</taxon>
        <taxon>Rosenbergiella</taxon>
    </lineage>
</organism>
<keyword evidence="3 16" id="KW-0808">Transferase</keyword>
<evidence type="ECO:0000256" key="1">
    <source>
        <dbReference type="ARBA" id="ARBA00001286"/>
    </source>
</evidence>
<dbReference type="PANTHER" id="PTHR10815:SF14">
    <property type="entry name" value="BIFUNCTIONAL TRANSCRIPTIONAL ACTIVATOR_DNA REPAIR ENZYME ADA"/>
    <property type="match status" value="1"/>
</dbReference>
<gene>
    <name evidence="16" type="ORF">SAMN05216522_103130</name>
</gene>
<dbReference type="SUPFAM" id="SSF57884">
    <property type="entry name" value="Ada DNA repair protein, N-terminal domain (N-Ada 10)"/>
    <property type="match status" value="1"/>
</dbReference>
<dbReference type="Pfam" id="PF01035">
    <property type="entry name" value="DNA_binding_1"/>
    <property type="match status" value="1"/>
</dbReference>
<dbReference type="InterPro" id="IPR009057">
    <property type="entry name" value="Homeodomain-like_sf"/>
</dbReference>
<protein>
    <submittedName>
        <fullName evidence="16">DNA-O6-methylguanine--protein-cysteine S-methyltransferase /Transcriptional regulator Ada</fullName>
    </submittedName>
</protein>
<dbReference type="Proteomes" id="UP000242515">
    <property type="component" value="Unassembled WGS sequence"/>
</dbReference>
<evidence type="ECO:0000256" key="4">
    <source>
        <dbReference type="ARBA" id="ARBA00022723"/>
    </source>
</evidence>
<comment type="cofactor">
    <cofactor evidence="14">
        <name>Zn(2+)</name>
        <dbReference type="ChEBI" id="CHEBI:29105"/>
    </cofactor>
    <text evidence="14">Binds 1 zinc ion per subunit.</text>
</comment>
<keyword evidence="11" id="KW-0234">DNA repair</keyword>
<dbReference type="FunFam" id="1.10.10.10:FF:000410">
    <property type="entry name" value="ADA regulatory protein, putative"/>
    <property type="match status" value="1"/>
</dbReference>
<dbReference type="Gene3D" id="3.40.10.10">
    <property type="entry name" value="DNA Methylphosphotriester Repair Domain"/>
    <property type="match status" value="1"/>
</dbReference>
<dbReference type="InterPro" id="IPR001497">
    <property type="entry name" value="MethylDNA_cys_MeTrfase_AS"/>
</dbReference>
<dbReference type="InterPro" id="IPR018062">
    <property type="entry name" value="HTH_AraC-typ_CS"/>
</dbReference>
<dbReference type="Gene3D" id="1.10.10.10">
    <property type="entry name" value="Winged helix-like DNA-binding domain superfamily/Winged helix DNA-binding domain"/>
    <property type="match status" value="1"/>
</dbReference>
<dbReference type="OrthoDB" id="9802228at2"/>
<dbReference type="InterPro" id="IPR036388">
    <property type="entry name" value="WH-like_DNA-bd_sf"/>
</dbReference>
<dbReference type="NCBIfam" id="TIGR00589">
    <property type="entry name" value="ogt"/>
    <property type="match status" value="1"/>
</dbReference>
<evidence type="ECO:0000256" key="7">
    <source>
        <dbReference type="ARBA" id="ARBA00023015"/>
    </source>
</evidence>
<keyword evidence="8" id="KW-0238">DNA-binding</keyword>
<sequence>MVTPRYLSEEERWQAVETRDGAADDHFVAAVTSTGYYCPPSAVTLLPAREDVEFFSDSTAAEAAGYTLSEFTAPSARYSAKWLTIVKKCCYFIENAEHLPDLTTLADYCSVSGSYLHRIFKSVTGLSPKAYSQGLRAARLREQLNDPEKSVCEAIYQAGFNANSRFYESASQRLGMTAKHYRRGAAGVTIYFAIGQCSLGSVLVAQSEKGVCAISLGDEPDALIEQFQQQFPYAILMGGDAHYEQIVAQVIGFIEQPGSTWHLPLDIQGTVFQERVWRALRDIPLGSTVSYTAIAEQLGSPKAVRAVAQACAANRLAVVIPCHRVVKRDGQLSGYRWGIARKEALLTREKKANHKG</sequence>
<evidence type="ECO:0000256" key="12">
    <source>
        <dbReference type="ARBA" id="ARBA00049348"/>
    </source>
</evidence>
<dbReference type="PANTHER" id="PTHR10815">
    <property type="entry name" value="METHYLATED-DNA--PROTEIN-CYSTEINE METHYLTRANSFERASE"/>
    <property type="match status" value="1"/>
</dbReference>
<dbReference type="EMBL" id="FOGC01000003">
    <property type="protein sequence ID" value="SEQ46962.1"/>
    <property type="molecule type" value="Genomic_DNA"/>
</dbReference>
<dbReference type="Gene3D" id="3.30.160.70">
    <property type="entry name" value="Methylated DNA-protein cysteine methyltransferase domain"/>
    <property type="match status" value="1"/>
</dbReference>
<reference evidence="17" key="1">
    <citation type="submission" date="2016-10" db="EMBL/GenBank/DDBJ databases">
        <authorList>
            <person name="Varghese N."/>
            <person name="Submissions S."/>
        </authorList>
    </citation>
    <scope>NUCLEOTIDE SEQUENCE [LARGE SCALE GENOMIC DNA]</scope>
    <source>
        <strain evidence="17">8N4</strain>
    </source>
</reference>
<dbReference type="PROSITE" id="PS00374">
    <property type="entry name" value="MGMT"/>
    <property type="match status" value="1"/>
</dbReference>
<dbReference type="GO" id="GO:0006281">
    <property type="term" value="P:DNA repair"/>
    <property type="evidence" value="ECO:0007669"/>
    <property type="project" value="UniProtKB-KW"/>
</dbReference>
<comment type="catalytic activity">
    <reaction evidence="12">
        <text>a 6-O-methyl-2'-deoxyguanosine in DNA + L-cysteinyl-[protein] = S-methyl-L-cysteinyl-[protein] + a 2'-deoxyguanosine in DNA</text>
        <dbReference type="Rhea" id="RHEA:24000"/>
        <dbReference type="Rhea" id="RHEA-COMP:10131"/>
        <dbReference type="Rhea" id="RHEA-COMP:10132"/>
        <dbReference type="Rhea" id="RHEA-COMP:11367"/>
        <dbReference type="Rhea" id="RHEA-COMP:11368"/>
        <dbReference type="ChEBI" id="CHEBI:29950"/>
        <dbReference type="ChEBI" id="CHEBI:82612"/>
        <dbReference type="ChEBI" id="CHEBI:85445"/>
        <dbReference type="ChEBI" id="CHEBI:85448"/>
        <dbReference type="EC" id="2.1.1.63"/>
    </reaction>
</comment>
<evidence type="ECO:0000256" key="6">
    <source>
        <dbReference type="ARBA" id="ARBA00022833"/>
    </source>
</evidence>
<keyword evidence="9" id="KW-0010">Activator</keyword>
<evidence type="ECO:0000256" key="13">
    <source>
        <dbReference type="PIRSR" id="PIRSR000409-1"/>
    </source>
</evidence>
<dbReference type="InterPro" id="IPR014048">
    <property type="entry name" value="MethylDNA_cys_MeTrfase_DNA-bd"/>
</dbReference>
<dbReference type="Pfam" id="PF12833">
    <property type="entry name" value="HTH_18"/>
    <property type="match status" value="1"/>
</dbReference>
<dbReference type="GO" id="GO:0043565">
    <property type="term" value="F:sequence-specific DNA binding"/>
    <property type="evidence" value="ECO:0007669"/>
    <property type="project" value="InterPro"/>
</dbReference>
<dbReference type="InterPro" id="IPR004026">
    <property type="entry name" value="Ada_DNA_repair_Zn-bd"/>
</dbReference>
<dbReference type="RefSeq" id="WP_092673784.1">
    <property type="nucleotide sequence ID" value="NZ_FOGC01000003.1"/>
</dbReference>
<dbReference type="GO" id="GO:0003908">
    <property type="term" value="F:methylated-DNA-[protein]-cysteine S-methyltransferase activity"/>
    <property type="evidence" value="ECO:0007669"/>
    <property type="project" value="UniProtKB-EC"/>
</dbReference>
<dbReference type="SUPFAM" id="SSF46767">
    <property type="entry name" value="Methylated DNA-protein cysteine methyltransferase, C-terminal domain"/>
    <property type="match status" value="1"/>
</dbReference>
<dbReference type="STRING" id="988801.SAMN05216522_103130"/>
<proteinExistence type="predicted"/>
<keyword evidence="4 14" id="KW-0479">Metal-binding</keyword>
<feature type="active site" description="Nucleophile; methyl group acceptor from either O6-methylguanine or O4-methylthymine" evidence="13">
    <location>
        <position position="322"/>
    </location>
</feature>
<feature type="active site" description="Nucleophile; methyl group acceptor from methylphosphotriester" evidence="13">
    <location>
        <position position="38"/>
    </location>
</feature>
<accession>A0A1H9GA28</accession>
<keyword evidence="17" id="KW-1185">Reference proteome</keyword>
<evidence type="ECO:0000256" key="14">
    <source>
        <dbReference type="PIRSR" id="PIRSR000409-3"/>
    </source>
</evidence>
<dbReference type="SMART" id="SM00342">
    <property type="entry name" value="HTH_ARAC"/>
    <property type="match status" value="1"/>
</dbReference>
<dbReference type="AlphaFoldDB" id="A0A1H9GA28"/>
<feature type="domain" description="HTH araC/xylS-type" evidence="15">
    <location>
        <begin position="86"/>
        <end position="184"/>
    </location>
</feature>
<evidence type="ECO:0000259" key="15">
    <source>
        <dbReference type="PROSITE" id="PS01124"/>
    </source>
</evidence>
<dbReference type="InterPro" id="IPR016221">
    <property type="entry name" value="Bifunct_regulatory_prot_Ada"/>
</dbReference>
<dbReference type="PIRSF" id="PIRSF000409">
    <property type="entry name" value="Ada"/>
    <property type="match status" value="1"/>
</dbReference>
<evidence type="ECO:0000313" key="16">
    <source>
        <dbReference type="EMBL" id="SEQ46962.1"/>
    </source>
</evidence>
<evidence type="ECO:0000313" key="17">
    <source>
        <dbReference type="Proteomes" id="UP000242515"/>
    </source>
</evidence>
<evidence type="ECO:0000256" key="2">
    <source>
        <dbReference type="ARBA" id="ARBA00022603"/>
    </source>
</evidence>
<dbReference type="Gene3D" id="1.10.10.60">
    <property type="entry name" value="Homeodomain-like"/>
    <property type="match status" value="2"/>
</dbReference>
<dbReference type="InterPro" id="IPR018060">
    <property type="entry name" value="HTH_AraC"/>
</dbReference>